<evidence type="ECO:0008006" key="3">
    <source>
        <dbReference type="Google" id="ProtNLM"/>
    </source>
</evidence>
<evidence type="ECO:0000313" key="2">
    <source>
        <dbReference type="Proteomes" id="UP001634007"/>
    </source>
</evidence>
<name>A0ABD3KPM4_EUCGL</name>
<accession>A0ABD3KPM4</accession>
<proteinExistence type="predicted"/>
<dbReference type="Proteomes" id="UP001634007">
    <property type="component" value="Unassembled WGS sequence"/>
</dbReference>
<gene>
    <name evidence="1" type="ORF">ACJRO7_021397</name>
</gene>
<dbReference type="EMBL" id="JBJKBG010000005">
    <property type="protein sequence ID" value="KAL3740108.1"/>
    <property type="molecule type" value="Genomic_DNA"/>
</dbReference>
<dbReference type="AlphaFoldDB" id="A0ABD3KPM4"/>
<sequence>MTIVGGTFALSVQGSTVMDERIYAMADWGSIVYNVDNEKIRGFDVKEGVWKELKGVESWPLEPSEFVYGMNMANLGGNLAVVWEGREHGEEKEV</sequence>
<organism evidence="1 2">
    <name type="scientific">Eucalyptus globulus</name>
    <name type="common">Tasmanian blue gum</name>
    <dbReference type="NCBI Taxonomy" id="34317"/>
    <lineage>
        <taxon>Eukaryota</taxon>
        <taxon>Viridiplantae</taxon>
        <taxon>Streptophyta</taxon>
        <taxon>Embryophyta</taxon>
        <taxon>Tracheophyta</taxon>
        <taxon>Spermatophyta</taxon>
        <taxon>Magnoliopsida</taxon>
        <taxon>eudicotyledons</taxon>
        <taxon>Gunneridae</taxon>
        <taxon>Pentapetalae</taxon>
        <taxon>rosids</taxon>
        <taxon>malvids</taxon>
        <taxon>Myrtales</taxon>
        <taxon>Myrtaceae</taxon>
        <taxon>Myrtoideae</taxon>
        <taxon>Eucalypteae</taxon>
        <taxon>Eucalyptus</taxon>
    </lineage>
</organism>
<comment type="caution">
    <text evidence="1">The sequence shown here is derived from an EMBL/GenBank/DDBJ whole genome shotgun (WGS) entry which is preliminary data.</text>
</comment>
<evidence type="ECO:0000313" key="1">
    <source>
        <dbReference type="EMBL" id="KAL3740108.1"/>
    </source>
</evidence>
<protein>
    <recommendedName>
        <fullName evidence="3">F-box/kelch-repeat protein</fullName>
    </recommendedName>
</protein>
<keyword evidence="2" id="KW-1185">Reference proteome</keyword>
<reference evidence="1 2" key="1">
    <citation type="submission" date="2024-11" db="EMBL/GenBank/DDBJ databases">
        <title>Chromosome-level genome assembly of Eucalyptus globulus Labill. provides insights into its genome evolution.</title>
        <authorList>
            <person name="Li X."/>
        </authorList>
    </citation>
    <scope>NUCLEOTIDE SEQUENCE [LARGE SCALE GENOMIC DNA]</scope>
    <source>
        <strain evidence="1">CL2024</strain>
        <tissue evidence="1">Fresh tender leaves</tissue>
    </source>
</reference>